<accession>A0A1N7LS99</accession>
<gene>
    <name evidence="1" type="ORF">SAMN05421796_10346</name>
</gene>
<evidence type="ECO:0000313" key="1">
    <source>
        <dbReference type="EMBL" id="SIS76735.1"/>
    </source>
</evidence>
<dbReference type="Proteomes" id="UP000186246">
    <property type="component" value="Unassembled WGS sequence"/>
</dbReference>
<dbReference type="RefSeq" id="WP_123891576.1">
    <property type="nucleotide sequence ID" value="NZ_FTOJ01000003.1"/>
</dbReference>
<dbReference type="AlphaFoldDB" id="A0A1N7LS99"/>
<protein>
    <submittedName>
        <fullName evidence="1">Uncharacterized protein</fullName>
    </submittedName>
</protein>
<name>A0A1N7LS99_9FLAO</name>
<organism evidence="1 2">
    <name type="scientific">Chryseobacterium piscicola</name>
    <dbReference type="NCBI Taxonomy" id="551459"/>
    <lineage>
        <taxon>Bacteria</taxon>
        <taxon>Pseudomonadati</taxon>
        <taxon>Bacteroidota</taxon>
        <taxon>Flavobacteriia</taxon>
        <taxon>Flavobacteriales</taxon>
        <taxon>Weeksellaceae</taxon>
        <taxon>Chryseobacterium group</taxon>
        <taxon>Chryseobacterium</taxon>
    </lineage>
</organism>
<reference evidence="2" key="1">
    <citation type="submission" date="2017-01" db="EMBL/GenBank/DDBJ databases">
        <authorList>
            <person name="Varghese N."/>
            <person name="Submissions S."/>
        </authorList>
    </citation>
    <scope>NUCLEOTIDE SEQUENCE [LARGE SCALE GENOMIC DNA]</scope>
    <source>
        <strain evidence="2">DSM 21068</strain>
    </source>
</reference>
<evidence type="ECO:0000313" key="2">
    <source>
        <dbReference type="Proteomes" id="UP000186246"/>
    </source>
</evidence>
<dbReference type="PROSITE" id="PS51257">
    <property type="entry name" value="PROKAR_LIPOPROTEIN"/>
    <property type="match status" value="1"/>
</dbReference>
<dbReference type="STRING" id="551459.SAMN05421796_10346"/>
<proteinExistence type="predicted"/>
<sequence length="64" mass="7176">MKKLVLFFSAVLLTTVISCRQDDDNFSNEDFENLKLINKASQKIQDSTNAAIPLEGDPIPPPKR</sequence>
<dbReference type="OrthoDB" id="1272922at2"/>
<dbReference type="EMBL" id="FTOJ01000003">
    <property type="protein sequence ID" value="SIS76735.1"/>
    <property type="molecule type" value="Genomic_DNA"/>
</dbReference>